<feature type="non-terminal residue" evidence="6">
    <location>
        <position position="1"/>
    </location>
</feature>
<dbReference type="InterPro" id="IPR037185">
    <property type="entry name" value="EmrE-like"/>
</dbReference>
<feature type="transmembrane region" description="Helical" evidence="5">
    <location>
        <begin position="201"/>
        <end position="223"/>
    </location>
</feature>
<evidence type="ECO:0000313" key="7">
    <source>
        <dbReference type="Proteomes" id="UP000070544"/>
    </source>
</evidence>
<evidence type="ECO:0000256" key="2">
    <source>
        <dbReference type="ARBA" id="ARBA00022692"/>
    </source>
</evidence>
<dbReference type="NCBIfam" id="TIGR00803">
    <property type="entry name" value="nst"/>
    <property type="match status" value="1"/>
</dbReference>
<gene>
    <name evidence="6" type="ORF">M427DRAFT_94325</name>
</gene>
<dbReference type="PANTHER" id="PTHR10231">
    <property type="entry name" value="NUCLEOTIDE-SUGAR TRANSMEMBRANE TRANSPORTER"/>
    <property type="match status" value="1"/>
</dbReference>
<keyword evidence="7" id="KW-1185">Reference proteome</keyword>
<dbReference type="Pfam" id="PF04142">
    <property type="entry name" value="Nuc_sug_transp"/>
    <property type="match status" value="1"/>
</dbReference>
<organism evidence="6 7">
    <name type="scientific">Gonapodya prolifera (strain JEL478)</name>
    <name type="common">Monoblepharis prolifera</name>
    <dbReference type="NCBI Taxonomy" id="1344416"/>
    <lineage>
        <taxon>Eukaryota</taxon>
        <taxon>Fungi</taxon>
        <taxon>Fungi incertae sedis</taxon>
        <taxon>Chytridiomycota</taxon>
        <taxon>Chytridiomycota incertae sedis</taxon>
        <taxon>Monoblepharidomycetes</taxon>
        <taxon>Monoblepharidales</taxon>
        <taxon>Gonapodyaceae</taxon>
        <taxon>Gonapodya</taxon>
    </lineage>
</organism>
<reference evidence="6 7" key="1">
    <citation type="journal article" date="2015" name="Genome Biol. Evol.">
        <title>Phylogenomic analyses indicate that early fungi evolved digesting cell walls of algal ancestors of land plants.</title>
        <authorList>
            <person name="Chang Y."/>
            <person name="Wang S."/>
            <person name="Sekimoto S."/>
            <person name="Aerts A.L."/>
            <person name="Choi C."/>
            <person name="Clum A."/>
            <person name="LaButti K.M."/>
            <person name="Lindquist E.A."/>
            <person name="Yee Ngan C."/>
            <person name="Ohm R.A."/>
            <person name="Salamov A.A."/>
            <person name="Grigoriev I.V."/>
            <person name="Spatafora J.W."/>
            <person name="Berbee M.L."/>
        </authorList>
    </citation>
    <scope>NUCLEOTIDE SEQUENCE [LARGE SCALE GENOMIC DNA]</scope>
    <source>
        <strain evidence="6 7">JEL478</strain>
    </source>
</reference>
<accession>A0A139AVW3</accession>
<dbReference type="EMBL" id="KQ965735">
    <property type="protein sequence ID" value="KXS20615.1"/>
    <property type="molecule type" value="Genomic_DNA"/>
</dbReference>
<feature type="transmembrane region" description="Helical" evidence="5">
    <location>
        <begin position="230"/>
        <end position="250"/>
    </location>
</feature>
<keyword evidence="4 5" id="KW-0472">Membrane</keyword>
<keyword evidence="6" id="KW-0762">Sugar transport</keyword>
<dbReference type="OrthoDB" id="408493at2759"/>
<evidence type="ECO:0000256" key="5">
    <source>
        <dbReference type="SAM" id="Phobius"/>
    </source>
</evidence>
<feature type="transmembrane region" description="Helical" evidence="5">
    <location>
        <begin position="160"/>
        <end position="181"/>
    </location>
</feature>
<name>A0A139AVW3_GONPJ</name>
<evidence type="ECO:0000256" key="3">
    <source>
        <dbReference type="ARBA" id="ARBA00022989"/>
    </source>
</evidence>
<evidence type="ECO:0000256" key="4">
    <source>
        <dbReference type="ARBA" id="ARBA00023136"/>
    </source>
</evidence>
<protein>
    <submittedName>
        <fullName evidence="6">Nucleotide-sugar transporter</fullName>
    </submittedName>
</protein>
<dbReference type="GO" id="GO:0015165">
    <property type="term" value="F:pyrimidine nucleotide-sugar transmembrane transporter activity"/>
    <property type="evidence" value="ECO:0007669"/>
    <property type="project" value="InterPro"/>
</dbReference>
<dbReference type="InterPro" id="IPR007271">
    <property type="entry name" value="Nuc_sug_transpt"/>
</dbReference>
<feature type="transmembrane region" description="Helical" evidence="5">
    <location>
        <begin position="50"/>
        <end position="68"/>
    </location>
</feature>
<keyword evidence="3 5" id="KW-1133">Transmembrane helix</keyword>
<dbReference type="AlphaFoldDB" id="A0A139AVW3"/>
<feature type="transmembrane region" description="Helical" evidence="5">
    <location>
        <begin position="126"/>
        <end position="148"/>
    </location>
</feature>
<evidence type="ECO:0000313" key="6">
    <source>
        <dbReference type="EMBL" id="KXS20615.1"/>
    </source>
</evidence>
<comment type="subcellular location">
    <subcellularLocation>
        <location evidence="1">Membrane</location>
        <topology evidence="1">Multi-pass membrane protein</topology>
    </subcellularLocation>
</comment>
<dbReference type="GO" id="GO:0000139">
    <property type="term" value="C:Golgi membrane"/>
    <property type="evidence" value="ECO:0007669"/>
    <property type="project" value="InterPro"/>
</dbReference>
<dbReference type="STRING" id="1344416.A0A139AVW3"/>
<dbReference type="Proteomes" id="UP000070544">
    <property type="component" value="Unassembled WGS sequence"/>
</dbReference>
<dbReference type="SUPFAM" id="SSF103481">
    <property type="entry name" value="Multidrug resistance efflux transporter EmrE"/>
    <property type="match status" value="2"/>
</dbReference>
<proteinExistence type="predicted"/>
<evidence type="ECO:0000256" key="1">
    <source>
        <dbReference type="ARBA" id="ARBA00004141"/>
    </source>
</evidence>
<keyword evidence="6" id="KW-0813">Transport</keyword>
<keyword evidence="2 5" id="KW-0812">Transmembrane</keyword>
<sequence>ILYVFQNNLLYAAISRLDTFSFQISYQTKTLTTAFFSVSMLNQRISARQWLSLVLLTIGVVLVQVPEWTKSQSSVFRLQRAVTPQTPNAFVEQGEVEKQEPESSKFSLSWKGQEHETSKDQGHYNYVIGITCVSIAAIISGFAGVYLERSPLSRSAYRQISSPVVLCNLYLSMYGTGFSGFLCARDWWMGKFEDWAMFHGFTSWTWGIVLNQAVGGLLVGYVIRHTDNVVKSFASSCSIVGASLISIIIFDTTPDPLMLLGGVFVLLSSHMYATSRSPPIDERKLAV</sequence>